<proteinExistence type="predicted"/>
<evidence type="ECO:0000259" key="1">
    <source>
        <dbReference type="Pfam" id="PF18848"/>
    </source>
</evidence>
<feature type="domain" description="Bacterial archaeo-eukaryotic release factor family 6" evidence="1">
    <location>
        <begin position="102"/>
        <end position="215"/>
    </location>
</feature>
<dbReference type="InterPro" id="IPR040628">
    <property type="entry name" value="BaeRF_family6"/>
</dbReference>
<gene>
    <name evidence="2" type="ORF">FD14_GL000093</name>
</gene>
<name>A0A0R2FC43_9LACO</name>
<organism evidence="2 3">
    <name type="scientific">Secundilactobacillus similis DSM 23365 = JCM 2765</name>
    <dbReference type="NCBI Taxonomy" id="1423804"/>
    <lineage>
        <taxon>Bacteria</taxon>
        <taxon>Bacillati</taxon>
        <taxon>Bacillota</taxon>
        <taxon>Bacilli</taxon>
        <taxon>Lactobacillales</taxon>
        <taxon>Lactobacillaceae</taxon>
        <taxon>Secundilactobacillus</taxon>
    </lineage>
</organism>
<dbReference type="AlphaFoldDB" id="A0A0R2FC43"/>
<keyword evidence="3" id="KW-1185">Reference proteome</keyword>
<comment type="caution">
    <text evidence="2">The sequence shown here is derived from an EMBL/GenBank/DDBJ whole genome shotgun (WGS) entry which is preliminary data.</text>
</comment>
<evidence type="ECO:0000313" key="3">
    <source>
        <dbReference type="Proteomes" id="UP000051442"/>
    </source>
</evidence>
<dbReference type="STRING" id="1423804.FD14_GL000093"/>
<dbReference type="Pfam" id="PF18848">
    <property type="entry name" value="baeRF_family6"/>
    <property type="match status" value="1"/>
</dbReference>
<accession>A0A0R2FC43</accession>
<evidence type="ECO:0000313" key="2">
    <source>
        <dbReference type="EMBL" id="KRN25987.1"/>
    </source>
</evidence>
<dbReference type="EMBL" id="AYZM01000055">
    <property type="protein sequence ID" value="KRN25987.1"/>
    <property type="molecule type" value="Genomic_DNA"/>
</dbReference>
<protein>
    <recommendedName>
        <fullName evidence="1">Bacterial archaeo-eukaryotic release factor family 6 domain-containing protein</fullName>
    </recommendedName>
</protein>
<reference evidence="2 3" key="1">
    <citation type="journal article" date="2015" name="Genome Announc.">
        <title>Expanding the biotechnology potential of lactobacilli through comparative genomics of 213 strains and associated genera.</title>
        <authorList>
            <person name="Sun Z."/>
            <person name="Harris H.M."/>
            <person name="McCann A."/>
            <person name="Guo C."/>
            <person name="Argimon S."/>
            <person name="Zhang W."/>
            <person name="Yang X."/>
            <person name="Jeffery I.B."/>
            <person name="Cooney J.C."/>
            <person name="Kagawa T.F."/>
            <person name="Liu W."/>
            <person name="Song Y."/>
            <person name="Salvetti E."/>
            <person name="Wrobel A."/>
            <person name="Rasinkangas P."/>
            <person name="Parkhill J."/>
            <person name="Rea M.C."/>
            <person name="O'Sullivan O."/>
            <person name="Ritari J."/>
            <person name="Douillard F.P."/>
            <person name="Paul Ross R."/>
            <person name="Yang R."/>
            <person name="Briner A.E."/>
            <person name="Felis G.E."/>
            <person name="de Vos W.M."/>
            <person name="Barrangou R."/>
            <person name="Klaenhammer T.R."/>
            <person name="Caufield P.W."/>
            <person name="Cui Y."/>
            <person name="Zhang H."/>
            <person name="O'Toole P.W."/>
        </authorList>
    </citation>
    <scope>NUCLEOTIDE SEQUENCE [LARGE SCALE GENOMIC DNA]</scope>
    <source>
        <strain evidence="2 3">DSM 23365</strain>
    </source>
</reference>
<sequence>MTLNLSLDRLKYQRDEQLKLKNALQTLNQAKQDYPDADPAAIETQVNALLDAALPYHGISIFAPLAGDEISYLPRNSVQTVQSSIINGPDFLSILKEQANPSYTLLQLSQTSCAVYALADQHLTKLTLKDFPSELTDALGTDLRGGDLNFSTSAGQTQYHGHNDTSHEKAVDQERYYHAIVSYLDDSTEIGDQPIILTGLPNNLAAFRQAAGSQLNLASIEIPRALSEKATANFEQTLLTEIADQEKAQLFATVNKLAQGKTVTEIDQVNQALTEKKVTHLIVNLANGDADHPDQWYHDLNQVLQTALQQSCQIIVIRDEGTELATLTAVTRY</sequence>
<dbReference type="PATRIC" id="fig|1423804.4.peg.104"/>
<dbReference type="Proteomes" id="UP000051442">
    <property type="component" value="Unassembled WGS sequence"/>
</dbReference>